<feature type="active site" description="Proton donor/acceptor" evidence="5">
    <location>
        <position position="123"/>
    </location>
</feature>
<protein>
    <recommendedName>
        <fullName evidence="2">phosphoglycerate mutase (2,3-diphosphoglycerate-dependent)</fullName>
        <ecNumber evidence="2">5.4.2.11</ecNumber>
    </recommendedName>
</protein>
<feature type="binding site" evidence="6">
    <location>
        <begin position="193"/>
        <end position="194"/>
    </location>
    <ligand>
        <name>substrate</name>
    </ligand>
</feature>
<feature type="site" description="Transition state stabilizer" evidence="7">
    <location>
        <position position="192"/>
    </location>
</feature>
<dbReference type="CDD" id="cd07067">
    <property type="entry name" value="HP_PGM_like"/>
    <property type="match status" value="1"/>
</dbReference>
<proteinExistence type="inferred from homology"/>
<evidence type="ECO:0000256" key="1">
    <source>
        <dbReference type="ARBA" id="ARBA00006717"/>
    </source>
</evidence>
<keyword evidence="4" id="KW-0413">Isomerase</keyword>
<dbReference type="Gene3D" id="3.40.50.1240">
    <property type="entry name" value="Phosphoglycerate mutase-like"/>
    <property type="match status" value="1"/>
</dbReference>
<feature type="binding site" evidence="6">
    <location>
        <position position="95"/>
    </location>
    <ligand>
        <name>substrate</name>
    </ligand>
</feature>
<sequence length="228" mass="26105">MDLAAFYAKYPRAQVDEAVAYLSYHTATDLPKNEDPKHQILYVFRHGQTTDNADFVFSGWRDAELTQKGIDQAKILAQKLKTKNIHMLVASDQKRAIQTMELALALNDFANKLEIHKDPRIKERCYGDLQGKSKLEMQLTDPVKELEYRRSYSVRPPNGESIEDVVKRVTSFITEIIPLMKLYKLNVAVSCHGNSIRGFRQYFEHLSNDQTASVETPLAQDYAAYSVE</sequence>
<dbReference type="SUPFAM" id="SSF53254">
    <property type="entry name" value="Phosphoglycerate mutase-like"/>
    <property type="match status" value="1"/>
</dbReference>
<gene>
    <name evidence="8" type="ORF">UW82_C0012G0017</name>
</gene>
<evidence type="ECO:0000256" key="7">
    <source>
        <dbReference type="PIRSR" id="PIRSR613078-3"/>
    </source>
</evidence>
<dbReference type="InterPro" id="IPR005952">
    <property type="entry name" value="Phosphogly_mut1"/>
</dbReference>
<dbReference type="AlphaFoldDB" id="A0A0G1KML9"/>
<feature type="binding site" evidence="6">
    <location>
        <begin position="45"/>
        <end position="52"/>
    </location>
    <ligand>
        <name>substrate</name>
    </ligand>
</feature>
<feature type="binding site" evidence="6">
    <location>
        <begin position="149"/>
        <end position="150"/>
    </location>
    <ligand>
        <name>substrate</name>
    </ligand>
</feature>
<accession>A0A0G1KML9</accession>
<organism evidence="8 9">
    <name type="scientific">candidate division WWE3 bacterium GW2011_GWC2_44_9</name>
    <dbReference type="NCBI Taxonomy" id="1619125"/>
    <lineage>
        <taxon>Bacteria</taxon>
        <taxon>Katanobacteria</taxon>
    </lineage>
</organism>
<comment type="similarity">
    <text evidence="1">Belongs to the phosphoglycerate mutase family. BPG-dependent PGAM subfamily.</text>
</comment>
<feature type="active site" description="Tele-phosphohistidine intermediate" evidence="5">
    <location>
        <position position="46"/>
    </location>
</feature>
<dbReference type="InterPro" id="IPR001345">
    <property type="entry name" value="PG/BPGM_mutase_AS"/>
</dbReference>
<keyword evidence="3" id="KW-0324">Glycolysis</keyword>
<comment type="caution">
    <text evidence="8">The sequence shown here is derived from an EMBL/GenBank/DDBJ whole genome shotgun (WGS) entry which is preliminary data.</text>
</comment>
<dbReference type="EC" id="5.4.2.11" evidence="2"/>
<dbReference type="InterPro" id="IPR013078">
    <property type="entry name" value="His_Pase_superF_clade-1"/>
</dbReference>
<dbReference type="PANTHER" id="PTHR11931">
    <property type="entry name" value="PHOSPHOGLYCERATE MUTASE"/>
    <property type="match status" value="1"/>
</dbReference>
<dbReference type="InterPro" id="IPR029033">
    <property type="entry name" value="His_PPase_superfam"/>
</dbReference>
<dbReference type="Proteomes" id="UP000034504">
    <property type="component" value="Unassembled WGS sequence"/>
</dbReference>
<dbReference type="GO" id="GO:0004619">
    <property type="term" value="F:phosphoglycerate mutase activity"/>
    <property type="evidence" value="ECO:0007669"/>
    <property type="project" value="UniProtKB-EC"/>
</dbReference>
<evidence type="ECO:0000256" key="3">
    <source>
        <dbReference type="ARBA" id="ARBA00023152"/>
    </source>
</evidence>
<dbReference type="EMBL" id="LCJU01000012">
    <property type="protein sequence ID" value="KKT84730.1"/>
    <property type="molecule type" value="Genomic_DNA"/>
</dbReference>
<evidence type="ECO:0000313" key="9">
    <source>
        <dbReference type="Proteomes" id="UP000034504"/>
    </source>
</evidence>
<dbReference type="GO" id="GO:0006096">
    <property type="term" value="P:glycolytic process"/>
    <property type="evidence" value="ECO:0007669"/>
    <property type="project" value="UniProtKB-KW"/>
</dbReference>
<reference evidence="8 9" key="1">
    <citation type="journal article" date="2015" name="Nature">
        <title>rRNA introns, odd ribosomes, and small enigmatic genomes across a large radiation of phyla.</title>
        <authorList>
            <person name="Brown C.T."/>
            <person name="Hug L.A."/>
            <person name="Thomas B.C."/>
            <person name="Sharon I."/>
            <person name="Castelle C.J."/>
            <person name="Singh A."/>
            <person name="Wilkins M.J."/>
            <person name="Williams K.H."/>
            <person name="Banfield J.F."/>
        </authorList>
    </citation>
    <scope>NUCLEOTIDE SEQUENCE [LARGE SCALE GENOMIC DNA]</scope>
</reference>
<dbReference type="PROSITE" id="PS00175">
    <property type="entry name" value="PG_MUTASE"/>
    <property type="match status" value="1"/>
</dbReference>
<evidence type="ECO:0000256" key="5">
    <source>
        <dbReference type="PIRSR" id="PIRSR613078-1"/>
    </source>
</evidence>
<evidence type="ECO:0000256" key="2">
    <source>
        <dbReference type="ARBA" id="ARBA00012028"/>
    </source>
</evidence>
<evidence type="ECO:0000256" key="4">
    <source>
        <dbReference type="ARBA" id="ARBA00023235"/>
    </source>
</evidence>
<dbReference type="PIRSF" id="PIRSF000709">
    <property type="entry name" value="6PFK_2-Ptase"/>
    <property type="match status" value="1"/>
</dbReference>
<evidence type="ECO:0000313" key="8">
    <source>
        <dbReference type="EMBL" id="KKT84730.1"/>
    </source>
</evidence>
<feature type="binding site" evidence="6">
    <location>
        <begin position="123"/>
        <end position="126"/>
    </location>
    <ligand>
        <name>substrate</name>
    </ligand>
</feature>
<dbReference type="Pfam" id="PF00300">
    <property type="entry name" value="His_Phos_1"/>
    <property type="match status" value="1"/>
</dbReference>
<feature type="binding site" evidence="6">
    <location>
        <position position="134"/>
    </location>
    <ligand>
        <name>substrate</name>
    </ligand>
</feature>
<evidence type="ECO:0000256" key="6">
    <source>
        <dbReference type="PIRSR" id="PIRSR613078-2"/>
    </source>
</evidence>
<name>A0A0G1KML9_UNCKA</name>
<dbReference type="SMART" id="SM00855">
    <property type="entry name" value="PGAM"/>
    <property type="match status" value="1"/>
</dbReference>